<proteinExistence type="predicted"/>
<organism evidence="1">
    <name type="scientific">Moorella thermoacetica Y72</name>
    <dbReference type="NCBI Taxonomy" id="1325331"/>
    <lineage>
        <taxon>Bacteria</taxon>
        <taxon>Bacillati</taxon>
        <taxon>Bacillota</taxon>
        <taxon>Clostridia</taxon>
        <taxon>Neomoorellales</taxon>
        <taxon>Neomoorellaceae</taxon>
        <taxon>Neomoorella</taxon>
    </lineage>
</organism>
<reference evidence="1" key="1">
    <citation type="journal article" date="2014" name="Gene">
        <title>Genome-guided analysis of transformation efficiency and carbon dioxide assimilation by Moorella thermoacetica Y72.</title>
        <authorList>
            <person name="Tsukahara K."/>
            <person name="Kita A."/>
            <person name="Nakashimada Y."/>
            <person name="Hoshino T."/>
            <person name="Murakami K."/>
        </authorList>
    </citation>
    <scope>NUCLEOTIDE SEQUENCE [LARGE SCALE GENOMIC DNA]</scope>
    <source>
        <strain evidence="1">Y72</strain>
    </source>
</reference>
<dbReference type="GO" id="GO:0016787">
    <property type="term" value="F:hydrolase activity"/>
    <property type="evidence" value="ECO:0007669"/>
    <property type="project" value="UniProtKB-KW"/>
</dbReference>
<evidence type="ECO:0000313" key="1">
    <source>
        <dbReference type="EMBL" id="GAF24684.1"/>
    </source>
</evidence>
<dbReference type="Proteomes" id="UP000063718">
    <property type="component" value="Unassembled WGS sequence"/>
</dbReference>
<sequence length="381" mass="40214">MKFKRGGECGSRVLRAVNTMHKLARKMTKRLALILVIVAFIVFPAINVPIAYADYYQAYTGTGSIWFSIQWSNGPVYYPSWSTPNPNPLYVPGNMGAGLIKVTLRPTYSSTSYSFYHGTMTTIPLYAVDSAGNQTLVANLTFTDCPPVGNNISFGPYYLNQNYRGFKLGSPSAYCPSGYTMGSASLNAYLDFEFYAIVFASTETQFTTLSNNAASAATNAQNAYNAANTAASAAQSAQSAANSANTNAQNAYNAANAAKASADQAAANTTYSGQSAAYWAYLAAQGGTDTAPPTIQKVAGQNGATCTSTGTFYVVVQATDNRAGQLQAHAQVDGGAWTGWYNIPQNAIPVSLSSVGAHTITVEVKDAAGNSSQATMTAFRV</sequence>
<protein>
    <submittedName>
        <fullName evidence="1">Predicted phosphohydrolases</fullName>
    </submittedName>
</protein>
<dbReference type="Gene3D" id="2.60.40.10">
    <property type="entry name" value="Immunoglobulins"/>
    <property type="match status" value="1"/>
</dbReference>
<dbReference type="EMBL" id="DF238840">
    <property type="protein sequence ID" value="GAF24684.1"/>
    <property type="molecule type" value="Genomic_DNA"/>
</dbReference>
<name>A0A0S6UAS0_NEOTH</name>
<dbReference type="AlphaFoldDB" id="A0A0S6UAS0"/>
<dbReference type="InterPro" id="IPR013783">
    <property type="entry name" value="Ig-like_fold"/>
</dbReference>
<gene>
    <name evidence="1" type="ORF">MTY_0011</name>
</gene>
<keyword evidence="1" id="KW-0378">Hydrolase</keyword>
<accession>A0A0S6UAS0</accession>